<evidence type="ECO:0000256" key="4">
    <source>
        <dbReference type="ARBA" id="ARBA00023295"/>
    </source>
</evidence>
<evidence type="ECO:0000259" key="7">
    <source>
        <dbReference type="SMART" id="SM00642"/>
    </source>
</evidence>
<keyword evidence="4" id="KW-0326">Glycosidase</keyword>
<dbReference type="InterPro" id="IPR006047">
    <property type="entry name" value="GH13_cat_dom"/>
</dbReference>
<dbReference type="InterPro" id="IPR005323">
    <property type="entry name" value="CBM41_pullulanase"/>
</dbReference>
<dbReference type="GO" id="GO:0009313">
    <property type="term" value="P:oligosaccharide catabolic process"/>
    <property type="evidence" value="ECO:0007669"/>
    <property type="project" value="TreeGrafter"/>
</dbReference>
<evidence type="ECO:0000256" key="5">
    <source>
        <dbReference type="SAM" id="MobiDB-lite"/>
    </source>
</evidence>
<organism evidence="8 9">
    <name type="scientific">Saccharophagus degradans</name>
    <dbReference type="NCBI Taxonomy" id="86304"/>
    <lineage>
        <taxon>Bacteria</taxon>
        <taxon>Pseudomonadati</taxon>
        <taxon>Pseudomonadota</taxon>
        <taxon>Gammaproteobacteria</taxon>
        <taxon>Cellvibrionales</taxon>
        <taxon>Cellvibrionaceae</taxon>
        <taxon>Saccharophagus</taxon>
    </lineage>
</organism>
<dbReference type="Gene3D" id="3.90.400.10">
    <property type="entry name" value="Oligo-1,6-glucosidase, Domain 2"/>
    <property type="match status" value="1"/>
</dbReference>
<evidence type="ECO:0000256" key="3">
    <source>
        <dbReference type="ARBA" id="ARBA00022801"/>
    </source>
</evidence>
<gene>
    <name evidence="8" type="ORF">Q4521_06745</name>
</gene>
<dbReference type="GO" id="GO:0004556">
    <property type="term" value="F:alpha-amylase activity"/>
    <property type="evidence" value="ECO:0007669"/>
    <property type="project" value="TreeGrafter"/>
</dbReference>
<dbReference type="InterPro" id="IPR013784">
    <property type="entry name" value="Carb-bd-like_fold"/>
</dbReference>
<proteinExistence type="inferred from homology"/>
<feature type="chain" id="PRO_5043510519" evidence="6">
    <location>
        <begin position="26"/>
        <end position="705"/>
    </location>
</feature>
<sequence>MRTQNATITRLILFLSLSLAISACNGNGPKQNTISEQTPPTDQTPAQPDDTAGADTEGTEEPEETPDTENNSTTVRIHYLNSNQAYDNWGLHLWGDAIASSTATNWTSPFALTRAENDYGLYEVPLADPNGTFNFIMHFGDFKNPAYDFSIIPAQFGTDIWLVQDTPADVNNGVAIPFDNEADARAAYESLMANIGNASAALDLSDVAIKDSDTGLAADWVDTAHFAEIYIRGYQDSDGNGIGDIQGLISRLDYLAESGINGIWLMPAMESSDNDHGYATSDYRAIESDYGTMQDFQQLLDEAHARNIAIVMDYVMNHSSNANPLFQDALSSPTNSKRDWYIIRDEKLEGWNTWGSDPWKSNPNGYYYAAFSSHMPDFNLRNPDVIRFHQNNLRFWLNMGVDGFRFDAVGVLVENGKDAWEDQDDNHPVINAMKTTIEAYQKRYIVCESPTGYAAFAQQNSCGRAFNFSAGHGILRSVKQGKLDAEFVEQLNASNIDAMPLILANHDAFAGIRVWDQLNGNKTQYKLAAASYLLASRNPFTYYGEEIGLAGAANLSGDWSIRTPMSWNNDPQNAGFSTTQPFRELSSNAMTQNVEAQLGKTDSLLAYYRSIYDLRNAHPVIANGNLIVQGQANDNALVLVRTSDDAQAVILFNYSAQAASKSVSGLTASASYSGALGASNNVSANASGTATITIPAQTAVVYIRQ</sequence>
<dbReference type="GO" id="GO:0030246">
    <property type="term" value="F:carbohydrate binding"/>
    <property type="evidence" value="ECO:0007669"/>
    <property type="project" value="InterPro"/>
</dbReference>
<dbReference type="PANTHER" id="PTHR10357">
    <property type="entry name" value="ALPHA-AMYLASE FAMILY MEMBER"/>
    <property type="match status" value="1"/>
</dbReference>
<dbReference type="Gene3D" id="3.20.20.80">
    <property type="entry name" value="Glycosidases"/>
    <property type="match status" value="1"/>
</dbReference>
<dbReference type="SUPFAM" id="SSF49452">
    <property type="entry name" value="Starch-binding domain-like"/>
    <property type="match status" value="1"/>
</dbReference>
<dbReference type="SMART" id="SM00642">
    <property type="entry name" value="Aamy"/>
    <property type="match status" value="1"/>
</dbReference>
<dbReference type="SUPFAM" id="SSF51445">
    <property type="entry name" value="(Trans)glycosidases"/>
    <property type="match status" value="1"/>
</dbReference>
<name>A0AAW7X701_9GAMM</name>
<dbReference type="InterPro" id="IPR017853">
    <property type="entry name" value="GH"/>
</dbReference>
<evidence type="ECO:0000256" key="2">
    <source>
        <dbReference type="ARBA" id="ARBA00022729"/>
    </source>
</evidence>
<feature type="compositionally biased region" description="Low complexity" evidence="5">
    <location>
        <begin position="37"/>
        <end position="56"/>
    </location>
</feature>
<dbReference type="Proteomes" id="UP001169760">
    <property type="component" value="Unassembled WGS sequence"/>
</dbReference>
<evidence type="ECO:0000313" key="8">
    <source>
        <dbReference type="EMBL" id="MDO6422164.1"/>
    </source>
</evidence>
<comment type="similarity">
    <text evidence="1">Belongs to the glycosyl hydrolase 13 family.</text>
</comment>
<keyword evidence="3 8" id="KW-0378">Hydrolase</keyword>
<dbReference type="RefSeq" id="WP_303492029.1">
    <property type="nucleotide sequence ID" value="NZ_JAUOPB010000004.1"/>
</dbReference>
<dbReference type="CDD" id="cd11316">
    <property type="entry name" value="AmyAc_bac2_AmyA"/>
    <property type="match status" value="1"/>
</dbReference>
<dbReference type="Gene3D" id="2.60.40.1110">
    <property type="match status" value="1"/>
</dbReference>
<accession>A0AAW7X701</accession>
<dbReference type="Pfam" id="PF03714">
    <property type="entry name" value="PUD"/>
    <property type="match status" value="1"/>
</dbReference>
<dbReference type="PANTHER" id="PTHR10357:SF179">
    <property type="entry name" value="NEUTRAL AND BASIC AMINO ACID TRANSPORT PROTEIN RBAT"/>
    <property type="match status" value="1"/>
</dbReference>
<evidence type="ECO:0000256" key="6">
    <source>
        <dbReference type="SAM" id="SignalP"/>
    </source>
</evidence>
<dbReference type="InterPro" id="IPR045857">
    <property type="entry name" value="O16G_dom_2"/>
</dbReference>
<evidence type="ECO:0000256" key="1">
    <source>
        <dbReference type="ARBA" id="ARBA00008061"/>
    </source>
</evidence>
<feature type="compositionally biased region" description="Acidic residues" evidence="5">
    <location>
        <begin position="57"/>
        <end position="67"/>
    </location>
</feature>
<dbReference type="AlphaFoldDB" id="A0AAW7X701"/>
<comment type="caution">
    <text evidence="8">The sequence shown here is derived from an EMBL/GenBank/DDBJ whole genome shotgun (WGS) entry which is preliminary data.</text>
</comment>
<evidence type="ECO:0000313" key="9">
    <source>
        <dbReference type="Proteomes" id="UP001169760"/>
    </source>
</evidence>
<feature type="domain" description="Glycosyl hydrolase family 13 catalytic" evidence="7">
    <location>
        <begin position="228"/>
        <end position="583"/>
    </location>
</feature>
<feature type="region of interest" description="Disordered" evidence="5">
    <location>
        <begin position="30"/>
        <end position="73"/>
    </location>
</feature>
<feature type="signal peptide" evidence="6">
    <location>
        <begin position="1"/>
        <end position="25"/>
    </location>
</feature>
<dbReference type="CDD" id="cd10315">
    <property type="entry name" value="CBM41_pullulanase"/>
    <property type="match status" value="1"/>
</dbReference>
<reference evidence="8" key="1">
    <citation type="submission" date="2023-07" db="EMBL/GenBank/DDBJ databases">
        <title>Genome content predicts the carbon catabolic preferences of heterotrophic bacteria.</title>
        <authorList>
            <person name="Gralka M."/>
        </authorList>
    </citation>
    <scope>NUCLEOTIDE SEQUENCE</scope>
    <source>
        <strain evidence="8">I3M17_2</strain>
    </source>
</reference>
<dbReference type="PROSITE" id="PS51257">
    <property type="entry name" value="PROKAR_LIPOPROTEIN"/>
    <property type="match status" value="1"/>
</dbReference>
<protein>
    <submittedName>
        <fullName evidence="8">Alpha-amylase family glycosyl hydrolase</fullName>
    </submittedName>
</protein>
<keyword evidence="2 6" id="KW-0732">Signal</keyword>
<dbReference type="Pfam" id="PF00128">
    <property type="entry name" value="Alpha-amylase"/>
    <property type="match status" value="1"/>
</dbReference>
<dbReference type="EMBL" id="JAUOPB010000004">
    <property type="protein sequence ID" value="MDO6422164.1"/>
    <property type="molecule type" value="Genomic_DNA"/>
</dbReference>